<dbReference type="PANTHER" id="PTHR30086:SF20">
    <property type="entry name" value="ARGININE EXPORTER PROTEIN ARGO-RELATED"/>
    <property type="match status" value="1"/>
</dbReference>
<feature type="transmembrane region" description="Helical" evidence="6">
    <location>
        <begin position="41"/>
        <end position="65"/>
    </location>
</feature>
<evidence type="ECO:0000313" key="8">
    <source>
        <dbReference type="Proteomes" id="UP000245362"/>
    </source>
</evidence>
<comment type="subcellular location">
    <subcellularLocation>
        <location evidence="1">Cell membrane</location>
        <topology evidence="1">Multi-pass membrane protein</topology>
    </subcellularLocation>
</comment>
<proteinExistence type="predicted"/>
<dbReference type="PANTHER" id="PTHR30086">
    <property type="entry name" value="ARGININE EXPORTER PROTEIN ARGO"/>
    <property type="match status" value="1"/>
</dbReference>
<gene>
    <name evidence="7" type="ORF">DI392_13535</name>
</gene>
<dbReference type="PIRSF" id="PIRSF006324">
    <property type="entry name" value="LeuE"/>
    <property type="match status" value="1"/>
</dbReference>
<evidence type="ECO:0000256" key="4">
    <source>
        <dbReference type="ARBA" id="ARBA00022989"/>
    </source>
</evidence>
<dbReference type="GO" id="GO:0015171">
    <property type="term" value="F:amino acid transmembrane transporter activity"/>
    <property type="evidence" value="ECO:0007669"/>
    <property type="project" value="TreeGrafter"/>
</dbReference>
<evidence type="ECO:0000256" key="2">
    <source>
        <dbReference type="ARBA" id="ARBA00022475"/>
    </source>
</evidence>
<protein>
    <submittedName>
        <fullName evidence="7">LysE family translocator</fullName>
    </submittedName>
</protein>
<dbReference type="InterPro" id="IPR001123">
    <property type="entry name" value="LeuE-type"/>
</dbReference>
<feature type="transmembrane region" description="Helical" evidence="6">
    <location>
        <begin position="118"/>
        <end position="139"/>
    </location>
</feature>
<accession>A0A2U3B7Q7</accession>
<feature type="transmembrane region" description="Helical" evidence="6">
    <location>
        <begin position="71"/>
        <end position="89"/>
    </location>
</feature>
<dbReference type="Pfam" id="PF01810">
    <property type="entry name" value="LysE"/>
    <property type="match status" value="1"/>
</dbReference>
<reference evidence="7 8" key="1">
    <citation type="submission" date="2018-05" db="EMBL/GenBank/DDBJ databases">
        <title>Vibrio limimaris sp. nov., isolated from marine sediment.</title>
        <authorList>
            <person name="Li C.-M."/>
        </authorList>
    </citation>
    <scope>NUCLEOTIDE SEQUENCE [LARGE SCALE GENOMIC DNA]</scope>
    <source>
        <strain evidence="7 8">E4404</strain>
    </source>
</reference>
<sequence>MSDLNFWLLFLTTAFALNVAPGPDLLYILTKTISNGKKVGLASAIGVCTGALFHVFAASIGLSAILVSSALAFSIVKYVGAAYLLYLAYQSFRSSGFELNTDNSNQNRETAFEAFKQGVLIDILNPKVAIFFMAFLPQFVREDAGSVSFQLFYLGLIVIAVAIIVEAAYVLAADKISERVRSSKKLSIWLDRAVGTMFAGLGIKLAAATS</sequence>
<dbReference type="RefSeq" id="WP_109320313.1">
    <property type="nucleotide sequence ID" value="NZ_QFWT01000007.1"/>
</dbReference>
<feature type="transmembrane region" description="Helical" evidence="6">
    <location>
        <begin position="6"/>
        <end position="29"/>
    </location>
</feature>
<dbReference type="Proteomes" id="UP000245362">
    <property type="component" value="Unassembled WGS sequence"/>
</dbReference>
<dbReference type="AlphaFoldDB" id="A0A2U3B7Q7"/>
<feature type="transmembrane region" description="Helical" evidence="6">
    <location>
        <begin position="151"/>
        <end position="172"/>
    </location>
</feature>
<dbReference type="OrthoDB" id="9804822at2"/>
<keyword evidence="5 6" id="KW-0472">Membrane</keyword>
<evidence type="ECO:0000256" key="1">
    <source>
        <dbReference type="ARBA" id="ARBA00004651"/>
    </source>
</evidence>
<name>A0A2U3B7Q7_9VIBR</name>
<keyword evidence="8" id="KW-1185">Reference proteome</keyword>
<keyword evidence="4 6" id="KW-1133">Transmembrane helix</keyword>
<evidence type="ECO:0000313" key="7">
    <source>
        <dbReference type="EMBL" id="PWI32843.1"/>
    </source>
</evidence>
<dbReference type="GO" id="GO:0005886">
    <property type="term" value="C:plasma membrane"/>
    <property type="evidence" value="ECO:0007669"/>
    <property type="project" value="UniProtKB-SubCell"/>
</dbReference>
<evidence type="ECO:0000256" key="5">
    <source>
        <dbReference type="ARBA" id="ARBA00023136"/>
    </source>
</evidence>
<organism evidence="7 8">
    <name type="scientific">Vibrio albus</name>
    <dbReference type="NCBI Taxonomy" id="2200953"/>
    <lineage>
        <taxon>Bacteria</taxon>
        <taxon>Pseudomonadati</taxon>
        <taxon>Pseudomonadota</taxon>
        <taxon>Gammaproteobacteria</taxon>
        <taxon>Vibrionales</taxon>
        <taxon>Vibrionaceae</taxon>
        <taxon>Vibrio</taxon>
    </lineage>
</organism>
<evidence type="ECO:0000256" key="3">
    <source>
        <dbReference type="ARBA" id="ARBA00022692"/>
    </source>
</evidence>
<keyword evidence="2" id="KW-1003">Cell membrane</keyword>
<evidence type="ECO:0000256" key="6">
    <source>
        <dbReference type="SAM" id="Phobius"/>
    </source>
</evidence>
<keyword evidence="3 6" id="KW-0812">Transmembrane</keyword>
<comment type="caution">
    <text evidence="7">The sequence shown here is derived from an EMBL/GenBank/DDBJ whole genome shotgun (WGS) entry which is preliminary data.</text>
</comment>
<dbReference type="EMBL" id="QFWT01000007">
    <property type="protein sequence ID" value="PWI32843.1"/>
    <property type="molecule type" value="Genomic_DNA"/>
</dbReference>